<evidence type="ECO:0000256" key="1">
    <source>
        <dbReference type="ARBA" id="ARBA00009600"/>
    </source>
</evidence>
<keyword evidence="4" id="KW-1185">Reference proteome</keyword>
<evidence type="ECO:0000313" key="3">
    <source>
        <dbReference type="EMBL" id="MFA9951095.1"/>
    </source>
</evidence>
<sequence length="191" mass="20656">MQNIHSLVNHFLIAMPAMDDPCFGKTLIYIAEHNSNGALGLIVNRPTDLDLATLLDRASIAVTPARMAALSGWPTLFGGPVQPDRGFVLHRPLGQWQSTLAVTDEIGLTSSRDILSSIVQEKNPPQNFLVALGYAGWGAGQLEHELARNSWLTAPANTHTLFELPYEEKLASAMDSLGVDPTRLSHIAGHA</sequence>
<dbReference type="HAMAP" id="MF_00758">
    <property type="entry name" value="UPF0301"/>
    <property type="match status" value="1"/>
</dbReference>
<dbReference type="PANTHER" id="PTHR30327:SF1">
    <property type="entry name" value="UPF0301 PROTEIN YQGE"/>
    <property type="match status" value="1"/>
</dbReference>
<dbReference type="NCBIfam" id="NF001266">
    <property type="entry name" value="PRK00228.1-1"/>
    <property type="match status" value="1"/>
</dbReference>
<evidence type="ECO:0000313" key="4">
    <source>
        <dbReference type="Proteomes" id="UP001574673"/>
    </source>
</evidence>
<dbReference type="EMBL" id="JBEUWX010000003">
    <property type="protein sequence ID" value="MFA9951095.1"/>
    <property type="molecule type" value="Genomic_DNA"/>
</dbReference>
<evidence type="ECO:0000256" key="2">
    <source>
        <dbReference type="HAMAP-Rule" id="MF_00758"/>
    </source>
</evidence>
<protein>
    <recommendedName>
        <fullName evidence="2">UPF0301 protein ABCS64_12300</fullName>
    </recommendedName>
</protein>
<gene>
    <name evidence="3" type="ORF">ABCS64_12300</name>
</gene>
<comment type="similarity">
    <text evidence="1 2">Belongs to the UPF0301 (AlgH) family.</text>
</comment>
<reference evidence="4" key="1">
    <citation type="submission" date="2024-06" db="EMBL/GenBank/DDBJ databases">
        <title>Radixoralia hellwigii gen. nov., sp nov., isolated from a root canal in the human oral cavity.</title>
        <authorList>
            <person name="Bartsch S."/>
            <person name="Wittmer A."/>
            <person name="Schulz A.-K."/>
            <person name="Neumann-Schaal M."/>
            <person name="Wolf J."/>
            <person name="Gronow S."/>
            <person name="Tennert C."/>
            <person name="Haecker G."/>
            <person name="Cieplik F."/>
            <person name="Al-Ahmad A."/>
        </authorList>
    </citation>
    <scope>NUCLEOTIDE SEQUENCE [LARGE SCALE GENOMIC DNA]</scope>
    <source>
        <strain evidence="4">Wk13</strain>
    </source>
</reference>
<comment type="caution">
    <text evidence="3">The sequence shown here is derived from an EMBL/GenBank/DDBJ whole genome shotgun (WGS) entry which is preliminary data.</text>
</comment>
<dbReference type="PANTHER" id="PTHR30327">
    <property type="entry name" value="UNCHARACTERIZED PROTEIN YQGE"/>
    <property type="match status" value="1"/>
</dbReference>
<name>A0ABV4UJ03_9RHOO</name>
<dbReference type="InterPro" id="IPR003774">
    <property type="entry name" value="AlgH-like"/>
</dbReference>
<proteinExistence type="inferred from homology"/>
<dbReference type="Gene3D" id="3.40.1740.10">
    <property type="entry name" value="VC0467-like"/>
    <property type="match status" value="1"/>
</dbReference>
<dbReference type="Pfam" id="PF02622">
    <property type="entry name" value="DUF179"/>
    <property type="match status" value="1"/>
</dbReference>
<organism evidence="3 4">
    <name type="scientific">Dentiradicibacter hellwigii</name>
    <dbReference type="NCBI Taxonomy" id="3149053"/>
    <lineage>
        <taxon>Bacteria</taxon>
        <taxon>Pseudomonadati</taxon>
        <taxon>Pseudomonadota</taxon>
        <taxon>Betaproteobacteria</taxon>
        <taxon>Rhodocyclales</taxon>
        <taxon>Rhodocyclaceae</taxon>
        <taxon>Dentiradicibacter</taxon>
    </lineage>
</organism>
<dbReference type="Proteomes" id="UP001574673">
    <property type="component" value="Unassembled WGS sequence"/>
</dbReference>
<accession>A0ABV4UJ03</accession>
<dbReference type="RefSeq" id="WP_418892176.1">
    <property type="nucleotide sequence ID" value="NZ_JBEUWX010000003.1"/>
</dbReference>
<dbReference type="SUPFAM" id="SSF143456">
    <property type="entry name" value="VC0467-like"/>
    <property type="match status" value="1"/>
</dbReference>